<dbReference type="AlphaFoldDB" id="A0A9D9E884"/>
<evidence type="ECO:0000256" key="5">
    <source>
        <dbReference type="ARBA" id="ARBA00022519"/>
    </source>
</evidence>
<dbReference type="InterPro" id="IPR004668">
    <property type="entry name" value="Anaer_Dcu_memb_transpt"/>
</dbReference>
<evidence type="ECO:0000313" key="11">
    <source>
        <dbReference type="EMBL" id="MBO8441716.1"/>
    </source>
</evidence>
<dbReference type="GO" id="GO:0005886">
    <property type="term" value="C:plasma membrane"/>
    <property type="evidence" value="ECO:0007669"/>
    <property type="project" value="UniProtKB-SubCell"/>
</dbReference>
<evidence type="ECO:0000256" key="4">
    <source>
        <dbReference type="ARBA" id="ARBA00022475"/>
    </source>
</evidence>
<evidence type="ECO:0000256" key="10">
    <source>
        <dbReference type="SAM" id="Phobius"/>
    </source>
</evidence>
<dbReference type="GO" id="GO:0015556">
    <property type="term" value="F:C4-dicarboxylate transmembrane transporter activity"/>
    <property type="evidence" value="ECO:0007669"/>
    <property type="project" value="InterPro"/>
</dbReference>
<feature type="transmembrane region" description="Helical" evidence="10">
    <location>
        <begin position="304"/>
        <end position="325"/>
    </location>
</feature>
<evidence type="ECO:0000256" key="3">
    <source>
        <dbReference type="ARBA" id="ARBA00022448"/>
    </source>
</evidence>
<keyword evidence="4" id="KW-1003">Cell membrane</keyword>
<comment type="caution">
    <text evidence="11">The sequence shown here is derived from an EMBL/GenBank/DDBJ whole genome shotgun (WGS) entry which is preliminary data.</text>
</comment>
<feature type="transmembrane region" description="Helical" evidence="10">
    <location>
        <begin position="37"/>
        <end position="57"/>
    </location>
</feature>
<feature type="transmembrane region" description="Helical" evidence="10">
    <location>
        <begin position="69"/>
        <end position="90"/>
    </location>
</feature>
<proteinExistence type="inferred from homology"/>
<feature type="transmembrane region" description="Helical" evidence="10">
    <location>
        <begin position="259"/>
        <end position="284"/>
    </location>
</feature>
<reference evidence="11" key="2">
    <citation type="journal article" date="2021" name="PeerJ">
        <title>Extensive microbial diversity within the chicken gut microbiome revealed by metagenomics and culture.</title>
        <authorList>
            <person name="Gilroy R."/>
            <person name="Ravi A."/>
            <person name="Getino M."/>
            <person name="Pursley I."/>
            <person name="Horton D.L."/>
            <person name="Alikhan N.F."/>
            <person name="Baker D."/>
            <person name="Gharbi K."/>
            <person name="Hall N."/>
            <person name="Watson M."/>
            <person name="Adriaenssens E.M."/>
            <person name="Foster-Nyarko E."/>
            <person name="Jarju S."/>
            <person name="Secka A."/>
            <person name="Antonio M."/>
            <person name="Oren A."/>
            <person name="Chaudhuri R.R."/>
            <person name="La Ragione R."/>
            <person name="Hildebrand F."/>
            <person name="Pallen M.J."/>
        </authorList>
    </citation>
    <scope>NUCLEOTIDE SEQUENCE</scope>
    <source>
        <strain evidence="11">C6-149</strain>
    </source>
</reference>
<dbReference type="PANTHER" id="PTHR36106:SF2">
    <property type="entry name" value="C4-DICARBOXYLATE TRANSPORTER DCUA"/>
    <property type="match status" value="1"/>
</dbReference>
<organism evidence="11 12">
    <name type="scientific">Candidatus Gallilactobacillus intestinavium</name>
    <dbReference type="NCBI Taxonomy" id="2840838"/>
    <lineage>
        <taxon>Bacteria</taxon>
        <taxon>Bacillati</taxon>
        <taxon>Bacillota</taxon>
        <taxon>Bacilli</taxon>
        <taxon>Lactobacillales</taxon>
        <taxon>Lactobacillaceae</taxon>
        <taxon>Lactobacillaceae incertae sedis</taxon>
        <taxon>Candidatus Gallilactobacillus</taxon>
    </lineage>
</organism>
<keyword evidence="5" id="KW-0997">Cell inner membrane</keyword>
<evidence type="ECO:0000256" key="6">
    <source>
        <dbReference type="ARBA" id="ARBA00022692"/>
    </source>
</evidence>
<evidence type="ECO:0000256" key="2">
    <source>
        <dbReference type="ARBA" id="ARBA00006413"/>
    </source>
</evidence>
<comment type="subcellular location">
    <subcellularLocation>
        <location evidence="1">Cell inner membrane</location>
        <topology evidence="1">Multi-pass membrane protein</topology>
    </subcellularLocation>
</comment>
<evidence type="ECO:0000256" key="9">
    <source>
        <dbReference type="ARBA" id="ARBA00039380"/>
    </source>
</evidence>
<protein>
    <recommendedName>
        <fullName evidence="9">C4-dicarboxylate transporter DcuA</fullName>
    </recommendedName>
</protein>
<gene>
    <name evidence="11" type="ORF">IAA89_04725</name>
</gene>
<evidence type="ECO:0000313" key="12">
    <source>
        <dbReference type="Proteomes" id="UP000823614"/>
    </source>
</evidence>
<sequence length="330" mass="35273">VFGVGTSNIALSLEPIIADTAVKAGIRPERPLKATALTANTALLCSPAAAAVAYMLSLFANHAITMRKYLLIVLPTAILTTLLLSTFMTLKKFKTSDKEFMQQYQAKDAEQGEQHFSVTTKLATLVFILGIALVLLFGIFPEIAPRMLLHGKMTAVPNDLMVMLLLFATAGINMAFCKINPGKVFATKIGSSAFGGLLAVLGPGWLGSTLFDNPHNLMLLKQLVGSIVTHNTWIVVPLIMLASMLIMSQSATVAVIFPIALSLGIAPLFLLATVQALNFVFVIPAQPPMLFAADIDETGGTTKYGFIVPGIFTLLVSMVIGLIMIHVMPV</sequence>
<dbReference type="EMBL" id="JADIMP010000077">
    <property type="protein sequence ID" value="MBO8441716.1"/>
    <property type="molecule type" value="Genomic_DNA"/>
</dbReference>
<name>A0A9D9E884_9LACO</name>
<dbReference type="PANTHER" id="PTHR36106">
    <property type="entry name" value="ANAEROBIC C4-DICARBOXYLATE TRANSPORTER DCUB"/>
    <property type="match status" value="1"/>
</dbReference>
<evidence type="ECO:0000256" key="1">
    <source>
        <dbReference type="ARBA" id="ARBA00004429"/>
    </source>
</evidence>
<keyword evidence="3" id="KW-0813">Transport</keyword>
<comment type="similarity">
    <text evidence="2">Belongs to the DcuA/DcuB transporter (TC 2.A.13.1) family.</text>
</comment>
<feature type="non-terminal residue" evidence="11">
    <location>
        <position position="1"/>
    </location>
</feature>
<feature type="transmembrane region" description="Helical" evidence="10">
    <location>
        <begin position="227"/>
        <end position="247"/>
    </location>
</feature>
<evidence type="ECO:0000256" key="7">
    <source>
        <dbReference type="ARBA" id="ARBA00022989"/>
    </source>
</evidence>
<feature type="transmembrane region" description="Helical" evidence="10">
    <location>
        <begin position="189"/>
        <end position="207"/>
    </location>
</feature>
<keyword evidence="7 10" id="KW-1133">Transmembrane helix</keyword>
<accession>A0A9D9E884</accession>
<feature type="transmembrane region" description="Helical" evidence="10">
    <location>
        <begin position="122"/>
        <end position="140"/>
    </location>
</feature>
<dbReference type="Pfam" id="PF03605">
    <property type="entry name" value="DcuA_DcuB"/>
    <property type="match status" value="1"/>
</dbReference>
<dbReference type="Proteomes" id="UP000823614">
    <property type="component" value="Unassembled WGS sequence"/>
</dbReference>
<keyword evidence="8 10" id="KW-0472">Membrane</keyword>
<keyword evidence="6 10" id="KW-0812">Transmembrane</keyword>
<feature type="transmembrane region" description="Helical" evidence="10">
    <location>
        <begin position="160"/>
        <end position="177"/>
    </location>
</feature>
<evidence type="ECO:0000256" key="8">
    <source>
        <dbReference type="ARBA" id="ARBA00023136"/>
    </source>
</evidence>
<reference evidence="11" key="1">
    <citation type="submission" date="2020-10" db="EMBL/GenBank/DDBJ databases">
        <authorList>
            <person name="Gilroy R."/>
        </authorList>
    </citation>
    <scope>NUCLEOTIDE SEQUENCE</scope>
    <source>
        <strain evidence="11">C6-149</strain>
    </source>
</reference>